<organism evidence="1 2">
    <name type="scientific">Choristoneura fumiferana</name>
    <name type="common">Spruce budworm moth</name>
    <name type="synonym">Archips fumiferana</name>
    <dbReference type="NCBI Taxonomy" id="7141"/>
    <lineage>
        <taxon>Eukaryota</taxon>
        <taxon>Metazoa</taxon>
        <taxon>Ecdysozoa</taxon>
        <taxon>Arthropoda</taxon>
        <taxon>Hexapoda</taxon>
        <taxon>Insecta</taxon>
        <taxon>Pterygota</taxon>
        <taxon>Neoptera</taxon>
        <taxon>Endopterygota</taxon>
        <taxon>Lepidoptera</taxon>
        <taxon>Glossata</taxon>
        <taxon>Ditrysia</taxon>
        <taxon>Tortricoidea</taxon>
        <taxon>Tortricidae</taxon>
        <taxon>Tortricinae</taxon>
        <taxon>Choristoneura</taxon>
    </lineage>
</organism>
<name>A0ACC0JDL6_CHOFU</name>
<proteinExistence type="predicted"/>
<reference evidence="1 2" key="1">
    <citation type="journal article" date="2022" name="Genome Biol. Evol.">
        <title>The Spruce Budworm Genome: Reconstructing the Evolutionary History of Antifreeze Proteins.</title>
        <authorList>
            <person name="Beliveau C."/>
            <person name="Gagne P."/>
            <person name="Picq S."/>
            <person name="Vernygora O."/>
            <person name="Keeling C.I."/>
            <person name="Pinkney K."/>
            <person name="Doucet D."/>
            <person name="Wen F."/>
            <person name="Johnston J.S."/>
            <person name="Maaroufi H."/>
            <person name="Boyle B."/>
            <person name="Laroche J."/>
            <person name="Dewar K."/>
            <person name="Juretic N."/>
            <person name="Blackburn G."/>
            <person name="Nisole A."/>
            <person name="Brunet B."/>
            <person name="Brandao M."/>
            <person name="Lumley L."/>
            <person name="Duan J."/>
            <person name="Quan G."/>
            <person name="Lucarotti C.J."/>
            <person name="Roe A.D."/>
            <person name="Sperling F.A.H."/>
            <person name="Levesque R.C."/>
            <person name="Cusson M."/>
        </authorList>
    </citation>
    <scope>NUCLEOTIDE SEQUENCE [LARGE SCALE GENOMIC DNA]</scope>
    <source>
        <strain evidence="1">Glfc:IPQL:Cfum</strain>
    </source>
</reference>
<sequence>MRRSKGYQDLDDNGVGPRPGPQAMPPPQEIEMASVTVVPDDTFTVTQAVNALGFGWFQVKLSLCTGLCWMADSMEMTILSILSPALHCEWNISNMCGVLLFYYGLLSAIAPNFLWLLFLRGLVGFAIGCVPQSGYGAARPAQTLADTATEEHQPAPMAHMVLLKNSVLIATGVYASAALLAAVACLLLPIETKGREMRENLKVNLDEVRNEWLNTLGPHHKKQVAEHYGIFEHLYGEGYFVPFKNLDIFYDLKEKALPVYCGNVIKPSEALNSPTVSYESDGNTMWTLVLSSLDGHLNENDKEYVHWFIANIPGNHIEKGDRLVEYLQPFPLKGTGYHRYVFVLYKQNERMIYDLPQANSKALCGFNTIASEYSLIASSKFCSEKALMASDLFSSDWSLSSSVVSFSWSPITYAQSSSNSITIGSTLSVALKEPFNLYMDKYRDPKQINKEYLLRKLNGVDPFQKPASRLRFPNAHALPKNMPSWLKLHEKKIRMSWGRINDQNPQQGNWQNIQTPQQYPNIGQDFNQQTNFNQYPSQNGYGVWNGQNQNPMIQQGNWQNGQTPQQLPNVGQDFSQQVNNYSQYPSQNGYGGDFDGQNQNPMLQQGNWQNVQTPQQAQNFNQQYPSPTQGNFNSGNSQLAGQNQNAQAQQGDWRNVRAPQKFPSQQDFSQQYNSDQYPSQSQSNFGLGANQNLNTGTIDDIKSQNEFQNQILQDNGGNTVAILGNPVPVSSTSAPDRIVFQDEWFRYS</sequence>
<comment type="caution">
    <text evidence="1">The sequence shown here is derived from an EMBL/GenBank/DDBJ whole genome shotgun (WGS) entry which is preliminary data.</text>
</comment>
<dbReference type="Proteomes" id="UP001064048">
    <property type="component" value="Chromosome 10"/>
</dbReference>
<gene>
    <name evidence="1" type="ORF">MSG28_006135</name>
</gene>
<accession>A0ACC0JDL6</accession>
<protein>
    <submittedName>
        <fullName evidence="1">Uncharacterized protein</fullName>
    </submittedName>
</protein>
<evidence type="ECO:0000313" key="2">
    <source>
        <dbReference type="Proteomes" id="UP001064048"/>
    </source>
</evidence>
<keyword evidence="2" id="KW-1185">Reference proteome</keyword>
<evidence type="ECO:0000313" key="1">
    <source>
        <dbReference type="EMBL" id="KAI8422243.1"/>
    </source>
</evidence>
<dbReference type="EMBL" id="CM046110">
    <property type="protein sequence ID" value="KAI8422243.1"/>
    <property type="molecule type" value="Genomic_DNA"/>
</dbReference>